<dbReference type="Pfam" id="PF00059">
    <property type="entry name" value="Lectin_C"/>
    <property type="match status" value="1"/>
</dbReference>
<keyword evidence="1" id="KW-0430">Lectin</keyword>
<dbReference type="InterPro" id="IPR016187">
    <property type="entry name" value="CTDL_fold"/>
</dbReference>
<evidence type="ECO:0000313" key="8">
    <source>
        <dbReference type="Proteomes" id="UP000762676"/>
    </source>
</evidence>
<evidence type="ECO:0000256" key="5">
    <source>
        <dbReference type="SAM" id="Phobius"/>
    </source>
</evidence>
<dbReference type="InterPro" id="IPR001304">
    <property type="entry name" value="C-type_lectin-like"/>
</dbReference>
<feature type="domain" description="C-type lectin" evidence="6">
    <location>
        <begin position="5"/>
        <end position="119"/>
    </location>
</feature>
<evidence type="ECO:0000256" key="1">
    <source>
        <dbReference type="ARBA" id="ARBA00022734"/>
    </source>
</evidence>
<proteinExistence type="predicted"/>
<evidence type="ECO:0000256" key="2">
    <source>
        <dbReference type="ARBA" id="ARBA00023157"/>
    </source>
</evidence>
<keyword evidence="2" id="KW-1015">Disulfide bond</keyword>
<dbReference type="InterPro" id="IPR016186">
    <property type="entry name" value="C-type_lectin-like/link_sf"/>
</dbReference>
<dbReference type="Gene3D" id="3.10.100.10">
    <property type="entry name" value="Mannose-Binding Protein A, subunit A"/>
    <property type="match status" value="1"/>
</dbReference>
<organism evidence="7 8">
    <name type="scientific">Elysia marginata</name>
    <dbReference type="NCBI Taxonomy" id="1093978"/>
    <lineage>
        <taxon>Eukaryota</taxon>
        <taxon>Metazoa</taxon>
        <taxon>Spiralia</taxon>
        <taxon>Lophotrochozoa</taxon>
        <taxon>Mollusca</taxon>
        <taxon>Gastropoda</taxon>
        <taxon>Heterobranchia</taxon>
        <taxon>Euthyneura</taxon>
        <taxon>Panpulmonata</taxon>
        <taxon>Sacoglossa</taxon>
        <taxon>Placobranchoidea</taxon>
        <taxon>Plakobranchidae</taxon>
        <taxon>Elysia</taxon>
    </lineage>
</organism>
<keyword evidence="3" id="KW-0325">Glycoprotein</keyword>
<protein>
    <submittedName>
        <fullName evidence="7">C-type lectin</fullName>
    </submittedName>
</protein>
<dbReference type="PANTHER" id="PTHR46490">
    <property type="entry name" value="C-TYPE LECTIN DOMAIN FAMILY 12 MEMBER A-RELATED"/>
    <property type="match status" value="1"/>
</dbReference>
<gene>
    <name evidence="7" type="ORF">ElyMa_006454400</name>
</gene>
<dbReference type="EMBL" id="BMAT01012964">
    <property type="protein sequence ID" value="GFS02826.1"/>
    <property type="molecule type" value="Genomic_DNA"/>
</dbReference>
<dbReference type="GO" id="GO:0030246">
    <property type="term" value="F:carbohydrate binding"/>
    <property type="evidence" value="ECO:0007669"/>
    <property type="project" value="UniProtKB-KW"/>
</dbReference>
<comment type="caution">
    <text evidence="7">The sequence shown here is derived from an EMBL/GenBank/DDBJ whole genome shotgun (WGS) entry which is preliminary data.</text>
</comment>
<evidence type="ECO:0000313" key="7">
    <source>
        <dbReference type="EMBL" id="GFS02826.1"/>
    </source>
</evidence>
<dbReference type="SUPFAM" id="SSF56436">
    <property type="entry name" value="C-type lectin-like"/>
    <property type="match status" value="1"/>
</dbReference>
<keyword evidence="5" id="KW-0472">Membrane</keyword>
<dbReference type="Proteomes" id="UP000762676">
    <property type="component" value="Unassembled WGS sequence"/>
</dbReference>
<evidence type="ECO:0000259" key="6">
    <source>
        <dbReference type="PROSITE" id="PS50041"/>
    </source>
</evidence>
<keyword evidence="5" id="KW-0812">Transmembrane</keyword>
<evidence type="ECO:0000256" key="3">
    <source>
        <dbReference type="ARBA" id="ARBA00023180"/>
    </source>
</evidence>
<dbReference type="SMART" id="SM00034">
    <property type="entry name" value="CLECT"/>
    <property type="match status" value="1"/>
</dbReference>
<feature type="transmembrane region" description="Helical" evidence="5">
    <location>
        <begin position="230"/>
        <end position="251"/>
    </location>
</feature>
<sequence>MPSNTSGTCIRLFEERKSWLDAAAECKLKNGKLLKILDSQMNDFVASLLDGKQGTYYIGLIKREIGEKYSWLDESENANYINMAVQDNTEHCGVIDTRQRGKLKWGAAKCTENHKFICEISDHAMRNSNPSCLQVKYTHWDRNQRKIGAQCSVINSPKVKMPHSWHQEDCTAKIFSICEKYSETCDNGTYGLECLQQCHANCKGTCDPRDGRCSYCPVWLAGKVCDKVSLVFLGVVGGAGAVLFCVIFSLCKVLCCKSKPPAAVNEVQEEMEPVEQLPEYETWSPEESAESWVEEYVPMTDDYLYYQWAPPTGIDMGQSYPPRISGPGATAELDQHPRSSTTDNTMSRGWEDDADYQMYVYRTAF</sequence>
<feature type="compositionally biased region" description="Polar residues" evidence="4">
    <location>
        <begin position="338"/>
        <end position="347"/>
    </location>
</feature>
<name>A0AAV4I2B3_9GAST</name>
<dbReference type="AlphaFoldDB" id="A0AAV4I2B3"/>
<keyword evidence="5" id="KW-1133">Transmembrane helix</keyword>
<dbReference type="CDD" id="cd00037">
    <property type="entry name" value="CLECT"/>
    <property type="match status" value="1"/>
</dbReference>
<dbReference type="PANTHER" id="PTHR46490:SF6">
    <property type="entry name" value="ASIALOGLYCOPROTEIN RECEPTOR 1-LIKE-RELATED"/>
    <property type="match status" value="1"/>
</dbReference>
<evidence type="ECO:0000256" key="4">
    <source>
        <dbReference type="SAM" id="MobiDB-lite"/>
    </source>
</evidence>
<dbReference type="PROSITE" id="PS50041">
    <property type="entry name" value="C_TYPE_LECTIN_2"/>
    <property type="match status" value="1"/>
</dbReference>
<reference evidence="7 8" key="1">
    <citation type="journal article" date="2021" name="Elife">
        <title>Chloroplast acquisition without the gene transfer in kleptoplastic sea slugs, Plakobranchus ocellatus.</title>
        <authorList>
            <person name="Maeda T."/>
            <person name="Takahashi S."/>
            <person name="Yoshida T."/>
            <person name="Shimamura S."/>
            <person name="Takaki Y."/>
            <person name="Nagai Y."/>
            <person name="Toyoda A."/>
            <person name="Suzuki Y."/>
            <person name="Arimoto A."/>
            <person name="Ishii H."/>
            <person name="Satoh N."/>
            <person name="Nishiyama T."/>
            <person name="Hasebe M."/>
            <person name="Maruyama T."/>
            <person name="Minagawa J."/>
            <person name="Obokata J."/>
            <person name="Shigenobu S."/>
        </authorList>
    </citation>
    <scope>NUCLEOTIDE SEQUENCE [LARGE SCALE GENOMIC DNA]</scope>
</reference>
<accession>A0AAV4I2B3</accession>
<keyword evidence="8" id="KW-1185">Reference proteome</keyword>
<feature type="region of interest" description="Disordered" evidence="4">
    <location>
        <begin position="321"/>
        <end position="349"/>
    </location>
</feature>
<dbReference type="InterPro" id="IPR052309">
    <property type="entry name" value="C-type_Lectin_Domain_Fam1"/>
</dbReference>